<organism evidence="13 14">
    <name type="scientific">Mucilaginibacter gynuensis</name>
    <dbReference type="NCBI Taxonomy" id="1302236"/>
    <lineage>
        <taxon>Bacteria</taxon>
        <taxon>Pseudomonadati</taxon>
        <taxon>Bacteroidota</taxon>
        <taxon>Sphingobacteriia</taxon>
        <taxon>Sphingobacteriales</taxon>
        <taxon>Sphingobacteriaceae</taxon>
        <taxon>Mucilaginibacter</taxon>
    </lineage>
</organism>
<dbReference type="EMBL" id="BAABFT010000006">
    <property type="protein sequence ID" value="GAA4325463.1"/>
    <property type="molecule type" value="Genomic_DNA"/>
</dbReference>
<evidence type="ECO:0000256" key="9">
    <source>
        <dbReference type="ARBA" id="ARBA00023136"/>
    </source>
</evidence>
<dbReference type="Gene3D" id="1.10.3720.10">
    <property type="entry name" value="MetI-like"/>
    <property type="match status" value="1"/>
</dbReference>
<dbReference type="PANTHER" id="PTHR30183">
    <property type="entry name" value="MOLYBDENUM TRANSPORT SYSTEM PERMEASE PROTEIN MODB"/>
    <property type="match status" value="1"/>
</dbReference>
<dbReference type="Pfam" id="PF00528">
    <property type="entry name" value="BPD_transp_1"/>
    <property type="match status" value="1"/>
</dbReference>
<evidence type="ECO:0000256" key="3">
    <source>
        <dbReference type="ARBA" id="ARBA00007069"/>
    </source>
</evidence>
<accession>A0ABP8GJZ7</accession>
<feature type="transmembrane region" description="Helical" evidence="10">
    <location>
        <begin position="20"/>
        <end position="39"/>
    </location>
</feature>
<dbReference type="RefSeq" id="WP_345211704.1">
    <property type="nucleotide sequence ID" value="NZ_BAABFT010000006.1"/>
</dbReference>
<evidence type="ECO:0000256" key="10">
    <source>
        <dbReference type="RuleBase" id="RU363032"/>
    </source>
</evidence>
<keyword evidence="7 10" id="KW-0812">Transmembrane</keyword>
<dbReference type="InterPro" id="IPR011867">
    <property type="entry name" value="ModB_ABC"/>
</dbReference>
<reference evidence="14" key="1">
    <citation type="journal article" date="2019" name="Int. J. Syst. Evol. Microbiol.">
        <title>The Global Catalogue of Microorganisms (GCM) 10K type strain sequencing project: providing services to taxonomists for standard genome sequencing and annotation.</title>
        <authorList>
            <consortium name="The Broad Institute Genomics Platform"/>
            <consortium name="The Broad Institute Genome Sequencing Center for Infectious Disease"/>
            <person name="Wu L."/>
            <person name="Ma J."/>
        </authorList>
    </citation>
    <scope>NUCLEOTIDE SEQUENCE [LARGE SCALE GENOMIC DNA]</scope>
    <source>
        <strain evidence="14">JCM 17705</strain>
    </source>
</reference>
<evidence type="ECO:0000256" key="4">
    <source>
        <dbReference type="ARBA" id="ARBA00022448"/>
    </source>
</evidence>
<evidence type="ECO:0000259" key="12">
    <source>
        <dbReference type="PROSITE" id="PS50928"/>
    </source>
</evidence>
<feature type="domain" description="ABC transmembrane type-1" evidence="12">
    <location>
        <begin position="14"/>
        <end position="216"/>
    </location>
</feature>
<keyword evidence="9 10" id="KW-0472">Membrane</keyword>
<dbReference type="CDD" id="cd06261">
    <property type="entry name" value="TM_PBP2"/>
    <property type="match status" value="1"/>
</dbReference>
<evidence type="ECO:0000256" key="1">
    <source>
        <dbReference type="ARBA" id="ARBA00002949"/>
    </source>
</evidence>
<evidence type="ECO:0000256" key="5">
    <source>
        <dbReference type="ARBA" id="ARBA00022475"/>
    </source>
</evidence>
<feature type="transmembrane region" description="Helical" evidence="10">
    <location>
        <begin position="91"/>
        <end position="111"/>
    </location>
</feature>
<evidence type="ECO:0000256" key="7">
    <source>
        <dbReference type="ARBA" id="ARBA00022692"/>
    </source>
</evidence>
<dbReference type="PROSITE" id="PS50928">
    <property type="entry name" value="ABC_TM1"/>
    <property type="match status" value="1"/>
</dbReference>
<dbReference type="InterPro" id="IPR035906">
    <property type="entry name" value="MetI-like_sf"/>
</dbReference>
<keyword evidence="6 11" id="KW-0500">Molybdenum</keyword>
<protein>
    <recommendedName>
        <fullName evidence="11">Molybdenum transport system permease</fullName>
    </recommendedName>
</protein>
<evidence type="ECO:0000313" key="14">
    <source>
        <dbReference type="Proteomes" id="UP001500582"/>
    </source>
</evidence>
<dbReference type="NCBIfam" id="TIGR02141">
    <property type="entry name" value="modB_ABC"/>
    <property type="match status" value="1"/>
</dbReference>
<evidence type="ECO:0000256" key="11">
    <source>
        <dbReference type="RuleBase" id="RU365097"/>
    </source>
</evidence>
<dbReference type="PANTHER" id="PTHR30183:SF8">
    <property type="entry name" value="MOLYBDENUM TRANSPORT SYSTEM PERMEASE"/>
    <property type="match status" value="1"/>
</dbReference>
<keyword evidence="8 10" id="KW-1133">Transmembrane helix</keyword>
<dbReference type="Proteomes" id="UP001500582">
    <property type="component" value="Unassembled WGS sequence"/>
</dbReference>
<gene>
    <name evidence="13" type="primary">modB</name>
    <name evidence="13" type="ORF">GCM10023149_27830</name>
</gene>
<comment type="function">
    <text evidence="1 11">Part of the binding-protein-dependent transport system for molybdenum; probably responsible for the translocation of the substrate across the membrane.</text>
</comment>
<evidence type="ECO:0000256" key="2">
    <source>
        <dbReference type="ARBA" id="ARBA00004651"/>
    </source>
</evidence>
<comment type="subcellular location">
    <subcellularLocation>
        <location evidence="2 10">Cell membrane</location>
        <topology evidence="2 10">Multi-pass membrane protein</topology>
    </subcellularLocation>
</comment>
<keyword evidence="5 11" id="KW-1003">Cell membrane</keyword>
<comment type="similarity">
    <text evidence="3 11">Belongs to the binding-protein-dependent transport system permease family. CysTW subfamily.</text>
</comment>
<keyword evidence="4 10" id="KW-0813">Transport</keyword>
<comment type="caution">
    <text evidence="13">The sequence shown here is derived from an EMBL/GenBank/DDBJ whole genome shotgun (WGS) entry which is preliminary data.</text>
</comment>
<keyword evidence="14" id="KW-1185">Reference proteome</keyword>
<name>A0ABP8GJZ7_9SPHI</name>
<evidence type="ECO:0000256" key="8">
    <source>
        <dbReference type="ARBA" id="ARBA00022989"/>
    </source>
</evidence>
<sequence>MNIAHIFLIDLSPIWLTLKLAGITTFILLLVGLPAAWWLSKGRSFFKIIIEAVITMPLVLPPSVLGFYLLLAFSPQNGFGKWLQNTFDVQLVFSFEGLVLASVIYSMPFMIGPVKSALQQLPVSLSQASYTLGKSKWQTFVKVLLPNIKPSLLTATVLTFAHTLGEFGVVLMIGGNIPNTTRVASIAVYDAVEQMDYASAGNYSLILLCITFVMVSSVFIYNRYQAKSPLE</sequence>
<dbReference type="SUPFAM" id="SSF161098">
    <property type="entry name" value="MetI-like"/>
    <property type="match status" value="1"/>
</dbReference>
<feature type="transmembrane region" description="Helical" evidence="10">
    <location>
        <begin position="152"/>
        <end position="173"/>
    </location>
</feature>
<evidence type="ECO:0000256" key="6">
    <source>
        <dbReference type="ARBA" id="ARBA00022505"/>
    </source>
</evidence>
<proteinExistence type="inferred from homology"/>
<dbReference type="InterPro" id="IPR000515">
    <property type="entry name" value="MetI-like"/>
</dbReference>
<feature type="transmembrane region" description="Helical" evidence="10">
    <location>
        <begin position="48"/>
        <end position="71"/>
    </location>
</feature>
<feature type="transmembrane region" description="Helical" evidence="10">
    <location>
        <begin position="203"/>
        <end position="221"/>
    </location>
</feature>
<evidence type="ECO:0000313" key="13">
    <source>
        <dbReference type="EMBL" id="GAA4325463.1"/>
    </source>
</evidence>